<dbReference type="GO" id="GO:0000444">
    <property type="term" value="C:MIS12/MIND type complex"/>
    <property type="evidence" value="ECO:0007669"/>
    <property type="project" value="InterPro"/>
</dbReference>
<keyword evidence="13" id="KW-1185">Reference proteome</keyword>
<keyword evidence="10" id="KW-0175">Coiled coil</keyword>
<dbReference type="Pfam" id="PF03980">
    <property type="entry name" value="Nnf1"/>
    <property type="match status" value="1"/>
</dbReference>
<dbReference type="GO" id="GO:0007059">
    <property type="term" value="P:chromosome segregation"/>
    <property type="evidence" value="ECO:0007669"/>
    <property type="project" value="TreeGrafter"/>
</dbReference>
<dbReference type="AlphaFoldDB" id="A0A0H2SPY1"/>
<proteinExistence type="predicted"/>
<feature type="compositionally biased region" description="Polar residues" evidence="11">
    <location>
        <begin position="1"/>
        <end position="19"/>
    </location>
</feature>
<evidence type="ECO:0000256" key="6">
    <source>
        <dbReference type="ARBA" id="ARBA00022838"/>
    </source>
</evidence>
<evidence type="ECO:0000256" key="10">
    <source>
        <dbReference type="SAM" id="Coils"/>
    </source>
</evidence>
<dbReference type="GO" id="GO:0051301">
    <property type="term" value="P:cell division"/>
    <property type="evidence" value="ECO:0007669"/>
    <property type="project" value="UniProtKB-KW"/>
</dbReference>
<gene>
    <name evidence="12" type="ORF">SCHPADRAFT_912906</name>
</gene>
<evidence type="ECO:0000256" key="5">
    <source>
        <dbReference type="ARBA" id="ARBA00022776"/>
    </source>
</evidence>
<evidence type="ECO:0000313" key="13">
    <source>
        <dbReference type="Proteomes" id="UP000053477"/>
    </source>
</evidence>
<evidence type="ECO:0000256" key="2">
    <source>
        <dbReference type="ARBA" id="ARBA00004629"/>
    </source>
</evidence>
<feature type="region of interest" description="Disordered" evidence="11">
    <location>
        <begin position="1"/>
        <end position="22"/>
    </location>
</feature>
<dbReference type="InParanoid" id="A0A0H2SPY1"/>
<dbReference type="OrthoDB" id="18453at2759"/>
<dbReference type="PANTHER" id="PTHR15459">
    <property type="entry name" value="POLYAMINE-MODULATED FACTOR 1"/>
    <property type="match status" value="1"/>
</dbReference>
<evidence type="ECO:0000256" key="4">
    <source>
        <dbReference type="ARBA" id="ARBA00022618"/>
    </source>
</evidence>
<keyword evidence="4" id="KW-0132">Cell division</keyword>
<accession>A0A0H2SPY1</accession>
<protein>
    <submittedName>
        <fullName evidence="12">Uncharacterized protein</fullName>
    </submittedName>
</protein>
<keyword evidence="6" id="KW-0995">Kinetochore</keyword>
<keyword evidence="7" id="KW-0539">Nucleus</keyword>
<dbReference type="Proteomes" id="UP000053477">
    <property type="component" value="Unassembled WGS sequence"/>
</dbReference>
<sequence>MSENASSSSAAKTHGNSSGAAEGSRRWTYFHSALQLAIQRCAHKWTYEEFSECFELWCKEEPDGASGVYNTISRHMEHLITTACDKLFERYDAREKIDILHAVVTEARERQKAGVLPEPDTWRADIDPRTAARARTIPILTNERDELKRRLAELESENDELQSKIQSNARQIDRNEREETARIKVLRELEAQWSSLPVEDIQEWALRTAETLTTKSVP</sequence>
<evidence type="ECO:0000313" key="12">
    <source>
        <dbReference type="EMBL" id="KLO19126.1"/>
    </source>
</evidence>
<name>A0A0H2SPY1_9AGAM</name>
<evidence type="ECO:0000256" key="9">
    <source>
        <dbReference type="ARBA" id="ARBA00023328"/>
    </source>
</evidence>
<keyword evidence="8" id="KW-0131">Cell cycle</keyword>
<dbReference type="EMBL" id="KQ085889">
    <property type="protein sequence ID" value="KLO19126.1"/>
    <property type="molecule type" value="Genomic_DNA"/>
</dbReference>
<dbReference type="PANTHER" id="PTHR15459:SF3">
    <property type="entry name" value="POLYAMINE-MODULATED FACTOR 1"/>
    <property type="match status" value="1"/>
</dbReference>
<keyword evidence="3" id="KW-0158">Chromosome</keyword>
<keyword evidence="5" id="KW-0498">Mitosis</keyword>
<organism evidence="12 13">
    <name type="scientific">Schizopora paradoxa</name>
    <dbReference type="NCBI Taxonomy" id="27342"/>
    <lineage>
        <taxon>Eukaryota</taxon>
        <taxon>Fungi</taxon>
        <taxon>Dikarya</taxon>
        <taxon>Basidiomycota</taxon>
        <taxon>Agaricomycotina</taxon>
        <taxon>Agaricomycetes</taxon>
        <taxon>Hymenochaetales</taxon>
        <taxon>Schizoporaceae</taxon>
        <taxon>Schizopora</taxon>
    </lineage>
</organism>
<evidence type="ECO:0000256" key="3">
    <source>
        <dbReference type="ARBA" id="ARBA00022454"/>
    </source>
</evidence>
<evidence type="ECO:0000256" key="7">
    <source>
        <dbReference type="ARBA" id="ARBA00023242"/>
    </source>
</evidence>
<comment type="subcellular location">
    <subcellularLocation>
        <location evidence="2">Chromosome</location>
        <location evidence="2">Centromere</location>
        <location evidence="2">Kinetochore</location>
    </subcellularLocation>
    <subcellularLocation>
        <location evidence="1">Nucleus</location>
    </subcellularLocation>
</comment>
<keyword evidence="9" id="KW-0137">Centromere</keyword>
<evidence type="ECO:0000256" key="11">
    <source>
        <dbReference type="SAM" id="MobiDB-lite"/>
    </source>
</evidence>
<evidence type="ECO:0000256" key="1">
    <source>
        <dbReference type="ARBA" id="ARBA00004123"/>
    </source>
</evidence>
<dbReference type="InterPro" id="IPR007128">
    <property type="entry name" value="PMF1/Nnf1"/>
</dbReference>
<dbReference type="GO" id="GO:0005634">
    <property type="term" value="C:nucleus"/>
    <property type="evidence" value="ECO:0007669"/>
    <property type="project" value="UniProtKB-SubCell"/>
</dbReference>
<feature type="coiled-coil region" evidence="10">
    <location>
        <begin position="137"/>
        <end position="178"/>
    </location>
</feature>
<reference evidence="12 13" key="1">
    <citation type="submission" date="2015-04" db="EMBL/GenBank/DDBJ databases">
        <title>Complete genome sequence of Schizopora paradoxa KUC8140, a cosmopolitan wood degrader in East Asia.</title>
        <authorList>
            <consortium name="DOE Joint Genome Institute"/>
            <person name="Min B."/>
            <person name="Park H."/>
            <person name="Jang Y."/>
            <person name="Kim J.-J."/>
            <person name="Kim K.H."/>
            <person name="Pangilinan J."/>
            <person name="Lipzen A."/>
            <person name="Riley R."/>
            <person name="Grigoriev I.V."/>
            <person name="Spatafora J.W."/>
            <person name="Choi I.-G."/>
        </authorList>
    </citation>
    <scope>NUCLEOTIDE SEQUENCE [LARGE SCALE GENOMIC DNA]</scope>
    <source>
        <strain evidence="12 13">KUC8140</strain>
    </source>
</reference>
<evidence type="ECO:0000256" key="8">
    <source>
        <dbReference type="ARBA" id="ARBA00023306"/>
    </source>
</evidence>